<dbReference type="GO" id="GO:0042923">
    <property type="term" value="F:neuropeptide binding"/>
    <property type="evidence" value="ECO:0007669"/>
    <property type="project" value="TreeGrafter"/>
</dbReference>
<feature type="transmembrane region" description="Helical" evidence="10">
    <location>
        <begin position="30"/>
        <end position="59"/>
    </location>
</feature>
<evidence type="ECO:0000259" key="11">
    <source>
        <dbReference type="PROSITE" id="PS50262"/>
    </source>
</evidence>
<evidence type="ECO:0000256" key="3">
    <source>
        <dbReference type="ARBA" id="ARBA00022692"/>
    </source>
</evidence>
<keyword evidence="13" id="KW-1185">Reference proteome</keyword>
<feature type="transmembrane region" description="Helical" evidence="10">
    <location>
        <begin position="71"/>
        <end position="89"/>
    </location>
</feature>
<dbReference type="PRINTS" id="PR00237">
    <property type="entry name" value="GPCRRHODOPSN"/>
</dbReference>
<feature type="transmembrane region" description="Helical" evidence="10">
    <location>
        <begin position="318"/>
        <end position="342"/>
    </location>
</feature>
<evidence type="ECO:0000256" key="4">
    <source>
        <dbReference type="ARBA" id="ARBA00022989"/>
    </source>
</evidence>
<keyword evidence="7 9" id="KW-0675">Receptor</keyword>
<evidence type="ECO:0000313" key="12">
    <source>
        <dbReference type="EMBL" id="CAJ0566325.1"/>
    </source>
</evidence>
<dbReference type="EMBL" id="CATQJA010001215">
    <property type="protein sequence ID" value="CAJ0566325.1"/>
    <property type="molecule type" value="Genomic_DNA"/>
</dbReference>
<keyword evidence="8 9" id="KW-0807">Transducer</keyword>
<dbReference type="InterPro" id="IPR027417">
    <property type="entry name" value="P-loop_NTPase"/>
</dbReference>
<evidence type="ECO:0000256" key="5">
    <source>
        <dbReference type="ARBA" id="ARBA00023040"/>
    </source>
</evidence>
<dbReference type="InterPro" id="IPR000276">
    <property type="entry name" value="GPCR_Rhodpsn"/>
</dbReference>
<evidence type="ECO:0000256" key="10">
    <source>
        <dbReference type="SAM" id="Phobius"/>
    </source>
</evidence>
<dbReference type="InterPro" id="IPR017452">
    <property type="entry name" value="GPCR_Rhodpsn_7TM"/>
</dbReference>
<evidence type="ECO:0000256" key="6">
    <source>
        <dbReference type="ARBA" id="ARBA00023136"/>
    </source>
</evidence>
<comment type="similarity">
    <text evidence="2 9">Belongs to the G-protein coupled receptor 1 family.</text>
</comment>
<feature type="transmembrane region" description="Helical" evidence="10">
    <location>
        <begin position="237"/>
        <end position="256"/>
    </location>
</feature>
<dbReference type="GO" id="GO:0005886">
    <property type="term" value="C:plasma membrane"/>
    <property type="evidence" value="ECO:0007669"/>
    <property type="project" value="TreeGrafter"/>
</dbReference>
<evidence type="ECO:0000256" key="9">
    <source>
        <dbReference type="RuleBase" id="RU000688"/>
    </source>
</evidence>
<feature type="domain" description="G-protein coupled receptors family 1 profile" evidence="11">
    <location>
        <begin position="50"/>
        <end position="339"/>
    </location>
</feature>
<feature type="transmembrane region" description="Helical" evidence="10">
    <location>
        <begin position="109"/>
        <end position="129"/>
    </location>
</feature>
<organism evidence="12 13">
    <name type="scientific">Mesorhabditis spiculigera</name>
    <dbReference type="NCBI Taxonomy" id="96644"/>
    <lineage>
        <taxon>Eukaryota</taxon>
        <taxon>Metazoa</taxon>
        <taxon>Ecdysozoa</taxon>
        <taxon>Nematoda</taxon>
        <taxon>Chromadorea</taxon>
        <taxon>Rhabditida</taxon>
        <taxon>Rhabditina</taxon>
        <taxon>Rhabditomorpha</taxon>
        <taxon>Rhabditoidea</taxon>
        <taxon>Rhabditidae</taxon>
        <taxon>Mesorhabditinae</taxon>
        <taxon>Mesorhabditis</taxon>
    </lineage>
</organism>
<dbReference type="PRINTS" id="PR01012">
    <property type="entry name" value="NRPEPTIDEYR"/>
</dbReference>
<sequence>MRKPSMLHYILNTTNCRPFIEVEHDPSLDFWVVLTFAILYSTMFVLGLAGNVSVIYCTLRNQRLQSVQNLFILNLSVADLAICVFSLPLTPITNILKNWLFGAEMCHGLPWIQGVTIFIATFSLTAIAIDRYYMILKPHTPVRKNFAKPVMFVIWILSAIFTLPYATYMQVDKAEDYCGYFCTEAWPNPELQKIYTVFVLFTQYIVPFSVIFFCYYRIFVQLRMRTQEKIRKYNERSLVLFASAGIMSAVGHSIHGKDILAQISKKSFLIARARKNTILLVSMVFVFGFCWLPQHIVAMIIDTQGGVVLDRYGRNWNYVISLATHCLAMTSTVINPLLYGLLNPEFFSIIKKTCSDFKLNLRKMSSKKQITAYFTDFHAGESGDSMIVCGPPKSGRRSAITQAWEEASQSCSKLKLQFIDGHEADMRNNTEFLGRIDDAKKAAKNKVILVVRGADALVKSNESLLYALLDLSRSGRNFFIVLVVCHQDFIMSVEKRIRSRLSSKKVNFPGRQQALQEFLKNYEKLLAADPVLGKLKALKSDPKIVALLEDCHNCTSFYRLKRALALLRAELLENEDPTQKALIAAACYWLKLTNGWDDELLQQLEGLPRQATALLLCAVRRANAKGYEAPITYQRIVKDYLLMANTVNNTFRDTSDGFLLYKELDRLNEMRLIIVCDRKAVMLHNKQFVLACSTETLLQEIQHLDFPADVVRWASEEPLAD</sequence>
<feature type="non-terminal residue" evidence="12">
    <location>
        <position position="721"/>
    </location>
</feature>
<dbReference type="PANTHER" id="PTHR24235:SF27">
    <property type="entry name" value="NEUROPEPTIDE RECEPTOR NPR-1"/>
    <property type="match status" value="1"/>
</dbReference>
<keyword evidence="6 10" id="KW-0472">Membrane</keyword>
<evidence type="ECO:0000313" key="13">
    <source>
        <dbReference type="Proteomes" id="UP001177023"/>
    </source>
</evidence>
<dbReference type="InterPro" id="IPR000611">
    <property type="entry name" value="NPY_rcpt"/>
</dbReference>
<dbReference type="Gene3D" id="1.20.1070.10">
    <property type="entry name" value="Rhodopsin 7-helix transmembrane proteins"/>
    <property type="match status" value="1"/>
</dbReference>
<evidence type="ECO:0000256" key="7">
    <source>
        <dbReference type="ARBA" id="ARBA00023170"/>
    </source>
</evidence>
<dbReference type="GO" id="GO:0043005">
    <property type="term" value="C:neuron projection"/>
    <property type="evidence" value="ECO:0007669"/>
    <property type="project" value="TreeGrafter"/>
</dbReference>
<dbReference type="GO" id="GO:0004983">
    <property type="term" value="F:neuropeptide Y receptor activity"/>
    <property type="evidence" value="ECO:0007669"/>
    <property type="project" value="InterPro"/>
</dbReference>
<reference evidence="12" key="1">
    <citation type="submission" date="2023-06" db="EMBL/GenBank/DDBJ databases">
        <authorList>
            <person name="Delattre M."/>
        </authorList>
    </citation>
    <scope>NUCLEOTIDE SEQUENCE</scope>
    <source>
        <strain evidence="12">AF72</strain>
    </source>
</reference>
<gene>
    <name evidence="12" type="ORF">MSPICULIGERA_LOCUS4935</name>
</gene>
<comment type="subcellular location">
    <subcellularLocation>
        <location evidence="1">Membrane</location>
        <topology evidence="1">Multi-pass membrane protein</topology>
    </subcellularLocation>
</comment>
<proteinExistence type="inferred from homology"/>
<protein>
    <recommendedName>
        <fullName evidence="11">G-protein coupled receptors family 1 profile domain-containing protein</fullName>
    </recommendedName>
</protein>
<dbReference type="Gene3D" id="3.40.50.300">
    <property type="entry name" value="P-loop containing nucleotide triphosphate hydrolases"/>
    <property type="match status" value="1"/>
</dbReference>
<comment type="caution">
    <text evidence="12">The sequence shown here is derived from an EMBL/GenBank/DDBJ whole genome shotgun (WGS) entry which is preliminary data.</text>
</comment>
<evidence type="ECO:0000256" key="8">
    <source>
        <dbReference type="ARBA" id="ARBA00023224"/>
    </source>
</evidence>
<dbReference type="PROSITE" id="PS50262">
    <property type="entry name" value="G_PROTEIN_RECEP_F1_2"/>
    <property type="match status" value="1"/>
</dbReference>
<evidence type="ECO:0000256" key="2">
    <source>
        <dbReference type="ARBA" id="ARBA00010663"/>
    </source>
</evidence>
<accession>A0AA36CDF7</accession>
<keyword evidence="5 9" id="KW-0297">G-protein coupled receptor</keyword>
<feature type="transmembrane region" description="Helical" evidence="10">
    <location>
        <begin position="194"/>
        <end position="216"/>
    </location>
</feature>
<feature type="transmembrane region" description="Helical" evidence="10">
    <location>
        <begin position="276"/>
        <end position="297"/>
    </location>
</feature>
<dbReference type="PROSITE" id="PS00237">
    <property type="entry name" value="G_PROTEIN_RECEP_F1_1"/>
    <property type="match status" value="1"/>
</dbReference>
<keyword evidence="3 9" id="KW-0812">Transmembrane</keyword>
<dbReference type="PANTHER" id="PTHR24235">
    <property type="entry name" value="NEUROPEPTIDE Y RECEPTOR"/>
    <property type="match status" value="1"/>
</dbReference>
<name>A0AA36CDF7_9BILA</name>
<dbReference type="SUPFAM" id="SSF81321">
    <property type="entry name" value="Family A G protein-coupled receptor-like"/>
    <property type="match status" value="1"/>
</dbReference>
<dbReference type="Pfam" id="PF00001">
    <property type="entry name" value="7tm_1"/>
    <property type="match status" value="1"/>
</dbReference>
<evidence type="ECO:0000256" key="1">
    <source>
        <dbReference type="ARBA" id="ARBA00004141"/>
    </source>
</evidence>
<dbReference type="Proteomes" id="UP001177023">
    <property type="component" value="Unassembled WGS sequence"/>
</dbReference>
<dbReference type="AlphaFoldDB" id="A0AA36CDF7"/>
<dbReference type="CDD" id="cd15203">
    <property type="entry name" value="7tmA_NPYR-like"/>
    <property type="match status" value="1"/>
</dbReference>
<keyword evidence="4 10" id="KW-1133">Transmembrane helix</keyword>
<feature type="transmembrane region" description="Helical" evidence="10">
    <location>
        <begin position="150"/>
        <end position="167"/>
    </location>
</feature>